<evidence type="ECO:0000256" key="1">
    <source>
        <dbReference type="SAM" id="MobiDB-lite"/>
    </source>
</evidence>
<dbReference type="RefSeq" id="WP_273924461.1">
    <property type="nucleotide sequence ID" value="NZ_JAMDGR010000030.1"/>
</dbReference>
<sequence length="108" mass="11821">MNFDTHEERPEADNGRHKRRKPTLLTSAFANFLLDGADNRQDYVTAKGFFKPENPQYLGALGKTVTISLQIDVLTPSVSASQLLQSVAPWGITGVTHNKNASPGRRAA</sequence>
<dbReference type="Proteomes" id="UP001217610">
    <property type="component" value="Unassembled WGS sequence"/>
</dbReference>
<comment type="caution">
    <text evidence="2">The sequence shown here is derived from an EMBL/GenBank/DDBJ whole genome shotgun (WGS) entry which is preliminary data.</text>
</comment>
<keyword evidence="3" id="KW-1185">Reference proteome</keyword>
<name>A0ABT5QF07_9PSED</name>
<protein>
    <submittedName>
        <fullName evidence="2">Uncharacterized protein</fullName>
    </submittedName>
</protein>
<feature type="compositionally biased region" description="Basic and acidic residues" evidence="1">
    <location>
        <begin position="1"/>
        <end position="15"/>
    </location>
</feature>
<evidence type="ECO:0000313" key="3">
    <source>
        <dbReference type="Proteomes" id="UP001217610"/>
    </source>
</evidence>
<feature type="region of interest" description="Disordered" evidence="1">
    <location>
        <begin position="1"/>
        <end position="22"/>
    </location>
</feature>
<accession>A0ABT5QF07</accession>
<proteinExistence type="predicted"/>
<gene>
    <name evidence="2" type="ORF">M5G25_30740</name>
</gene>
<dbReference type="EMBL" id="JAMDGR010000030">
    <property type="protein sequence ID" value="MDD1152650.1"/>
    <property type="molecule type" value="Genomic_DNA"/>
</dbReference>
<reference evidence="2 3" key="1">
    <citation type="submission" date="2022-05" db="EMBL/GenBank/DDBJ databases">
        <title>Novel Pseudomonas spp. Isolated from a Rainbow Trout Aquaculture Facility.</title>
        <authorList>
            <person name="Testerman T."/>
            <person name="Graf J."/>
        </authorList>
    </citation>
    <scope>NUCLEOTIDE SEQUENCE [LARGE SCALE GENOMIC DNA]</scope>
    <source>
        <strain evidence="2 3">ID357</strain>
    </source>
</reference>
<evidence type="ECO:0000313" key="2">
    <source>
        <dbReference type="EMBL" id="MDD1152650.1"/>
    </source>
</evidence>
<organism evidence="2 3">
    <name type="scientific">Pseudomonas idahonensis</name>
    <dbReference type="NCBI Taxonomy" id="2942628"/>
    <lineage>
        <taxon>Bacteria</taxon>
        <taxon>Pseudomonadati</taxon>
        <taxon>Pseudomonadota</taxon>
        <taxon>Gammaproteobacteria</taxon>
        <taxon>Pseudomonadales</taxon>
        <taxon>Pseudomonadaceae</taxon>
        <taxon>Pseudomonas</taxon>
    </lineage>
</organism>